<reference evidence="2 3" key="1">
    <citation type="submission" date="2019-03" db="EMBL/GenBank/DDBJ databases">
        <title>Genomic Encyclopedia of Type Strains, Phase IV (KMG-V): Genome sequencing to study the core and pangenomes of soil and plant-associated prokaryotes.</title>
        <authorList>
            <person name="Whitman W."/>
        </authorList>
    </citation>
    <scope>NUCLEOTIDE SEQUENCE [LARGE SCALE GENOMIC DNA]</scope>
    <source>
        <strain evidence="2 3">IE4868</strain>
    </source>
</reference>
<sequence>MRLMKAIIGLVSTVRELRRKKQEAIRVGCLQDHSSLINIQWVPVAVAFGITIAVTLGIIR</sequence>
<dbReference type="EMBL" id="SMBK01000013">
    <property type="protein sequence ID" value="TCU34064.1"/>
    <property type="molecule type" value="Genomic_DNA"/>
</dbReference>
<evidence type="ECO:0000313" key="2">
    <source>
        <dbReference type="EMBL" id="TCU34064.1"/>
    </source>
</evidence>
<evidence type="ECO:0000256" key="1">
    <source>
        <dbReference type="SAM" id="Phobius"/>
    </source>
</evidence>
<keyword evidence="1" id="KW-0812">Transmembrane</keyword>
<name>A0A4R3RHD6_9HYPH</name>
<dbReference type="AlphaFoldDB" id="A0A4R3RHD6"/>
<dbReference type="Proteomes" id="UP000295507">
    <property type="component" value="Unassembled WGS sequence"/>
</dbReference>
<evidence type="ECO:0000313" key="3">
    <source>
        <dbReference type="Proteomes" id="UP000295507"/>
    </source>
</evidence>
<protein>
    <submittedName>
        <fullName evidence="2">Uncharacterized protein</fullName>
    </submittedName>
</protein>
<organism evidence="2 3">
    <name type="scientific">Rhizobium azibense</name>
    <dbReference type="NCBI Taxonomy" id="1136135"/>
    <lineage>
        <taxon>Bacteria</taxon>
        <taxon>Pseudomonadati</taxon>
        <taxon>Pseudomonadota</taxon>
        <taxon>Alphaproteobacteria</taxon>
        <taxon>Hyphomicrobiales</taxon>
        <taxon>Rhizobiaceae</taxon>
        <taxon>Rhizobium/Agrobacterium group</taxon>
        <taxon>Rhizobium</taxon>
    </lineage>
</organism>
<keyword evidence="1" id="KW-1133">Transmembrane helix</keyword>
<gene>
    <name evidence="2" type="ORF">EV129_11347</name>
</gene>
<proteinExistence type="predicted"/>
<feature type="transmembrane region" description="Helical" evidence="1">
    <location>
        <begin position="35"/>
        <end position="59"/>
    </location>
</feature>
<keyword evidence="1" id="KW-0472">Membrane</keyword>
<accession>A0A4R3RHD6</accession>
<comment type="caution">
    <text evidence="2">The sequence shown here is derived from an EMBL/GenBank/DDBJ whole genome shotgun (WGS) entry which is preliminary data.</text>
</comment>